<accession>A0A1V9ZAH1</accession>
<keyword evidence="13 17" id="KW-0472">Membrane</keyword>
<evidence type="ECO:0000313" key="18">
    <source>
        <dbReference type="EMBL" id="OQR94942.1"/>
    </source>
</evidence>
<dbReference type="PANTHER" id="PTHR10689:SF6">
    <property type="entry name" value="MICROSOMAL GLUTATHIONE S-TRANSFERASE 1"/>
    <property type="match status" value="1"/>
</dbReference>
<keyword evidence="9" id="KW-0256">Endoplasmic reticulum</keyword>
<comment type="subunit">
    <text evidence="14">Homotrimer; The trimer binds only one molecule of glutathione.</text>
</comment>
<comment type="catalytic activity">
    <reaction evidence="16">
        <text>RX + glutathione = an S-substituted glutathione + a halide anion + H(+)</text>
        <dbReference type="Rhea" id="RHEA:16437"/>
        <dbReference type="ChEBI" id="CHEBI:15378"/>
        <dbReference type="ChEBI" id="CHEBI:16042"/>
        <dbReference type="ChEBI" id="CHEBI:17792"/>
        <dbReference type="ChEBI" id="CHEBI:57925"/>
        <dbReference type="ChEBI" id="CHEBI:90779"/>
        <dbReference type="EC" id="2.5.1.18"/>
    </reaction>
    <physiologicalReaction direction="left-to-right" evidence="16">
        <dbReference type="Rhea" id="RHEA:16438"/>
    </physiologicalReaction>
</comment>
<feature type="transmembrane region" description="Helical" evidence="17">
    <location>
        <begin position="86"/>
        <end position="105"/>
    </location>
</feature>
<evidence type="ECO:0000256" key="4">
    <source>
        <dbReference type="ARBA" id="ARBA00010459"/>
    </source>
</evidence>
<evidence type="ECO:0000256" key="11">
    <source>
        <dbReference type="ARBA" id="ARBA00022990"/>
    </source>
</evidence>
<evidence type="ECO:0000256" key="16">
    <source>
        <dbReference type="ARBA" id="ARBA00049385"/>
    </source>
</evidence>
<dbReference type="GO" id="GO:0005789">
    <property type="term" value="C:endoplasmic reticulum membrane"/>
    <property type="evidence" value="ECO:0007669"/>
    <property type="project" value="UniProtKB-SubCell"/>
</dbReference>
<keyword evidence="19" id="KW-1185">Reference proteome</keyword>
<dbReference type="EC" id="2.5.1.18" evidence="5"/>
<comment type="caution">
    <text evidence="18">The sequence shown here is derived from an EMBL/GenBank/DDBJ whole genome shotgun (WGS) entry which is preliminary data.</text>
</comment>
<dbReference type="EMBL" id="JNBR01000346">
    <property type="protein sequence ID" value="OQR94942.1"/>
    <property type="molecule type" value="Genomic_DNA"/>
</dbReference>
<feature type="transmembrane region" description="Helical" evidence="17">
    <location>
        <begin position="6"/>
        <end position="25"/>
    </location>
</feature>
<dbReference type="Gene3D" id="1.20.120.550">
    <property type="entry name" value="Membrane associated eicosanoid/glutathione metabolism-like domain"/>
    <property type="match status" value="1"/>
</dbReference>
<protein>
    <recommendedName>
        <fullName evidence="15">Microsomal glutathione S-transferase 1</fullName>
        <ecNumber evidence="5">2.5.1.18</ecNumber>
    </recommendedName>
</protein>
<evidence type="ECO:0000256" key="5">
    <source>
        <dbReference type="ARBA" id="ARBA00012452"/>
    </source>
</evidence>
<dbReference type="InterPro" id="IPR001129">
    <property type="entry name" value="Membr-assoc_MAPEG"/>
</dbReference>
<keyword evidence="8" id="KW-1000">Mitochondrion outer membrane</keyword>
<evidence type="ECO:0000256" key="10">
    <source>
        <dbReference type="ARBA" id="ARBA00022989"/>
    </source>
</evidence>
<dbReference type="SUPFAM" id="SSF161084">
    <property type="entry name" value="MAPEG domain-like"/>
    <property type="match status" value="1"/>
</dbReference>
<dbReference type="InterPro" id="IPR040162">
    <property type="entry name" value="MGST1-like"/>
</dbReference>
<feature type="transmembrane region" description="Helical" evidence="17">
    <location>
        <begin position="139"/>
        <end position="158"/>
    </location>
</feature>
<comment type="function">
    <text evidence="1">Conjugation of reduced glutathione to a wide number of exogenous and endogenous hydrophobic electrophiles.</text>
</comment>
<dbReference type="GO" id="GO:0005741">
    <property type="term" value="C:mitochondrial outer membrane"/>
    <property type="evidence" value="ECO:0007669"/>
    <property type="project" value="UniProtKB-SubCell"/>
</dbReference>
<evidence type="ECO:0000256" key="8">
    <source>
        <dbReference type="ARBA" id="ARBA00022787"/>
    </source>
</evidence>
<gene>
    <name evidence="18" type="ORF">ACHHYP_00822</name>
</gene>
<dbReference type="PANTHER" id="PTHR10689">
    <property type="entry name" value="MICROSOMAL GLUTATHIONE S-TRANSFERASE 1"/>
    <property type="match status" value="1"/>
</dbReference>
<dbReference type="InterPro" id="IPR023352">
    <property type="entry name" value="MAPEG-like_dom_sf"/>
</dbReference>
<keyword evidence="12" id="KW-0496">Mitochondrion</keyword>
<keyword evidence="7 17" id="KW-0812">Transmembrane</keyword>
<evidence type="ECO:0000256" key="15">
    <source>
        <dbReference type="ARBA" id="ARBA00039397"/>
    </source>
</evidence>
<evidence type="ECO:0000256" key="1">
    <source>
        <dbReference type="ARBA" id="ARBA00003701"/>
    </source>
</evidence>
<reference evidence="18 19" key="1">
    <citation type="journal article" date="2014" name="Genome Biol. Evol.">
        <title>The secreted proteins of Achlya hypogyna and Thraustotheca clavata identify the ancestral oomycete secretome and reveal gene acquisitions by horizontal gene transfer.</title>
        <authorList>
            <person name="Misner I."/>
            <person name="Blouin N."/>
            <person name="Leonard G."/>
            <person name="Richards T.A."/>
            <person name="Lane C.E."/>
        </authorList>
    </citation>
    <scope>NUCLEOTIDE SEQUENCE [LARGE SCALE GENOMIC DNA]</scope>
    <source>
        <strain evidence="18 19">ATCC 48635</strain>
    </source>
</reference>
<dbReference type="GO" id="GO:0004364">
    <property type="term" value="F:glutathione transferase activity"/>
    <property type="evidence" value="ECO:0007669"/>
    <property type="project" value="UniProtKB-EC"/>
</dbReference>
<evidence type="ECO:0000256" key="6">
    <source>
        <dbReference type="ARBA" id="ARBA00022679"/>
    </source>
</evidence>
<keyword evidence="10 17" id="KW-1133">Transmembrane helix</keyword>
<dbReference type="OrthoDB" id="193139at2759"/>
<evidence type="ECO:0000256" key="12">
    <source>
        <dbReference type="ARBA" id="ARBA00023128"/>
    </source>
</evidence>
<keyword evidence="11" id="KW-0007">Acetylation</keyword>
<comment type="subcellular location">
    <subcellularLocation>
        <location evidence="3">Endoplasmic reticulum membrane</location>
        <topology evidence="3">Multi-pass membrane protein</topology>
    </subcellularLocation>
    <subcellularLocation>
        <location evidence="2">Mitochondrion outer membrane</location>
    </subcellularLocation>
</comment>
<comment type="similarity">
    <text evidence="4">Belongs to the MAPEG family.</text>
</comment>
<sequence>MSFTTPTTAQVLMICTGILYFKYLATLVVQGGKKFTAGTRAPEDMAASSGIPSQNFGLNQNIVESEAAQLAKAEDIRWQRIIGNDLENLPFGILLAWFSVLAGGNTSVTCVAFIVFTVVRVVHTLAFAFAIFWPRTSAWTIGILSILTMAINGIVGAFQL</sequence>
<proteinExistence type="inferred from homology"/>
<keyword evidence="6" id="KW-0808">Transferase</keyword>
<dbReference type="AlphaFoldDB" id="A0A1V9ZAH1"/>
<evidence type="ECO:0000256" key="2">
    <source>
        <dbReference type="ARBA" id="ARBA00004294"/>
    </source>
</evidence>
<dbReference type="Proteomes" id="UP000243579">
    <property type="component" value="Unassembled WGS sequence"/>
</dbReference>
<evidence type="ECO:0000256" key="3">
    <source>
        <dbReference type="ARBA" id="ARBA00004477"/>
    </source>
</evidence>
<evidence type="ECO:0000256" key="9">
    <source>
        <dbReference type="ARBA" id="ARBA00022824"/>
    </source>
</evidence>
<dbReference type="Pfam" id="PF01124">
    <property type="entry name" value="MAPEG"/>
    <property type="match status" value="1"/>
</dbReference>
<evidence type="ECO:0000256" key="13">
    <source>
        <dbReference type="ARBA" id="ARBA00023136"/>
    </source>
</evidence>
<organism evidence="18 19">
    <name type="scientific">Achlya hypogyna</name>
    <name type="common">Oomycete</name>
    <name type="synonym">Protoachlya hypogyna</name>
    <dbReference type="NCBI Taxonomy" id="1202772"/>
    <lineage>
        <taxon>Eukaryota</taxon>
        <taxon>Sar</taxon>
        <taxon>Stramenopiles</taxon>
        <taxon>Oomycota</taxon>
        <taxon>Saprolegniomycetes</taxon>
        <taxon>Saprolegniales</taxon>
        <taxon>Achlyaceae</taxon>
        <taxon>Achlya</taxon>
    </lineage>
</organism>
<evidence type="ECO:0000256" key="7">
    <source>
        <dbReference type="ARBA" id="ARBA00022692"/>
    </source>
</evidence>
<evidence type="ECO:0000256" key="14">
    <source>
        <dbReference type="ARBA" id="ARBA00038540"/>
    </source>
</evidence>
<evidence type="ECO:0000313" key="19">
    <source>
        <dbReference type="Proteomes" id="UP000243579"/>
    </source>
</evidence>
<name>A0A1V9ZAH1_ACHHY</name>
<evidence type="ECO:0000256" key="17">
    <source>
        <dbReference type="SAM" id="Phobius"/>
    </source>
</evidence>